<evidence type="ECO:0000313" key="2">
    <source>
        <dbReference type="Proteomes" id="UP000003009"/>
    </source>
</evidence>
<dbReference type="Proteomes" id="UP000003009">
    <property type="component" value="Unassembled WGS sequence"/>
</dbReference>
<sequence length="57" mass="6807">MPNKSNFQAALSVKQKQSALITSDYKNFHQNHRRATKFKLMCAIMFTRINVRFNFFH</sequence>
<dbReference type="STRING" id="629741.GCWU000324_03162"/>
<keyword evidence="2" id="KW-1185">Reference proteome</keyword>
<accession>C4GN73</accession>
<dbReference type="AlphaFoldDB" id="C4GN73"/>
<evidence type="ECO:0000313" key="1">
    <source>
        <dbReference type="EMBL" id="EEP66758.1"/>
    </source>
</evidence>
<comment type="caution">
    <text evidence="1">The sequence shown here is derived from an EMBL/GenBank/DDBJ whole genome shotgun (WGS) entry which is preliminary data.</text>
</comment>
<name>C4GN73_9NEIS</name>
<proteinExistence type="predicted"/>
<dbReference type="HOGENOM" id="CLU_2990692_0_0_4"/>
<dbReference type="EMBL" id="ACJW02000008">
    <property type="protein sequence ID" value="EEP66758.1"/>
    <property type="molecule type" value="Genomic_DNA"/>
</dbReference>
<gene>
    <name evidence="1" type="ORF">GCWU000324_03162</name>
</gene>
<organism evidence="1 2">
    <name type="scientific">Kingella oralis ATCC 51147</name>
    <dbReference type="NCBI Taxonomy" id="629741"/>
    <lineage>
        <taxon>Bacteria</taxon>
        <taxon>Pseudomonadati</taxon>
        <taxon>Pseudomonadota</taxon>
        <taxon>Betaproteobacteria</taxon>
        <taxon>Neisseriales</taxon>
        <taxon>Neisseriaceae</taxon>
        <taxon>Kingella</taxon>
    </lineage>
</organism>
<protein>
    <submittedName>
        <fullName evidence="1">Uncharacterized protein</fullName>
    </submittedName>
</protein>
<reference evidence="1" key="1">
    <citation type="submission" date="2009-04" db="EMBL/GenBank/DDBJ databases">
        <authorList>
            <person name="Weinstock G."/>
            <person name="Sodergren E."/>
            <person name="Clifton S."/>
            <person name="Fulton L."/>
            <person name="Fulton B."/>
            <person name="Courtney L."/>
            <person name="Fronick C."/>
            <person name="Harrison M."/>
            <person name="Strong C."/>
            <person name="Farmer C."/>
            <person name="Delahaunty K."/>
            <person name="Markovic C."/>
            <person name="Hall O."/>
            <person name="Minx P."/>
            <person name="Tomlinson C."/>
            <person name="Mitreva M."/>
            <person name="Nelson J."/>
            <person name="Hou S."/>
            <person name="Wollam A."/>
            <person name="Pepin K.H."/>
            <person name="Johnson M."/>
            <person name="Bhonagiri V."/>
            <person name="Nash W.E."/>
            <person name="Warren W."/>
            <person name="Chinwalla A."/>
            <person name="Mardis E.R."/>
            <person name="Wilson R.K."/>
        </authorList>
    </citation>
    <scope>NUCLEOTIDE SEQUENCE [LARGE SCALE GENOMIC DNA]</scope>
    <source>
        <strain evidence="1">ATCC 51147</strain>
    </source>
</reference>